<sequence>MRNDPCLKKTRIKSRSGGIAQVRLSDALVGMLLRLIGQTLHLYAKHLHAAGVNALLYCGQSLVHGCLRAQSEVEEGDRL</sequence>
<protein>
    <submittedName>
        <fullName evidence="1">Uncharacterized protein</fullName>
    </submittedName>
</protein>
<reference evidence="1 2" key="1">
    <citation type="journal article" date="2020" name="Front. Microbiol.">
        <title>Genetic Organization of the aprX-lipA2 Operon Affects the Proteolytic Potential of Pseudomonas Species in Milk.</title>
        <authorList>
            <person name="Maier C."/>
            <person name="Huptas C."/>
            <person name="von Neubeck M."/>
            <person name="Scherer S."/>
            <person name="Wenning M."/>
            <person name="Lucking G."/>
        </authorList>
    </citation>
    <scope>NUCLEOTIDE SEQUENCE [LARGE SCALE GENOMIC DNA]</scope>
    <source>
        <strain evidence="1 2">WS 4671</strain>
    </source>
</reference>
<comment type="caution">
    <text evidence="1">The sequence shown here is derived from an EMBL/GenBank/DDBJ whole genome shotgun (WGS) entry which is preliminary data.</text>
</comment>
<name>A0A7Y1F1S8_PSEVE</name>
<accession>A0A7Y1F1S8</accession>
<organism evidence="1 2">
    <name type="scientific">Pseudomonas veronii</name>
    <dbReference type="NCBI Taxonomy" id="76761"/>
    <lineage>
        <taxon>Bacteria</taxon>
        <taxon>Pseudomonadati</taxon>
        <taxon>Pseudomonadota</taxon>
        <taxon>Gammaproteobacteria</taxon>
        <taxon>Pseudomonadales</taxon>
        <taxon>Pseudomonadaceae</taxon>
        <taxon>Pseudomonas</taxon>
    </lineage>
</organism>
<evidence type="ECO:0000313" key="2">
    <source>
        <dbReference type="Proteomes" id="UP000552560"/>
    </source>
</evidence>
<gene>
    <name evidence="1" type="ORF">HBO43_07120</name>
</gene>
<proteinExistence type="predicted"/>
<evidence type="ECO:0000313" key="1">
    <source>
        <dbReference type="EMBL" id="NMX96365.1"/>
    </source>
</evidence>
<dbReference type="Proteomes" id="UP000552560">
    <property type="component" value="Unassembled WGS sequence"/>
</dbReference>
<dbReference type="AlphaFoldDB" id="A0A7Y1F1S8"/>
<dbReference type="EMBL" id="JAAQWE010000005">
    <property type="protein sequence ID" value="NMX96365.1"/>
    <property type="molecule type" value="Genomic_DNA"/>
</dbReference>
<dbReference type="RefSeq" id="WP_057003622.1">
    <property type="nucleotide sequence ID" value="NZ_CP149793.1"/>
</dbReference>